<dbReference type="PROSITE" id="PS51737">
    <property type="entry name" value="RECOMBINASE_DNA_BIND"/>
    <property type="match status" value="1"/>
</dbReference>
<proteinExistence type="predicted"/>
<gene>
    <name evidence="8" type="ORF">DW654_01125</name>
    <name evidence="7" type="ORF">DW707_16160</name>
    <name evidence="6" type="ORF">DWY29_02915</name>
    <name evidence="5" type="ORF">DWY96_04145</name>
    <name evidence="4" type="ORF">RIL183_17941</name>
</gene>
<evidence type="ECO:0000313" key="10">
    <source>
        <dbReference type="Proteomes" id="UP000283701"/>
    </source>
</evidence>
<evidence type="ECO:0000313" key="8">
    <source>
        <dbReference type="EMBL" id="RHF87400.1"/>
    </source>
</evidence>
<dbReference type="EMBL" id="QSKW01000038">
    <property type="protein sequence ID" value="RHE91859.1"/>
    <property type="molecule type" value="Genomic_DNA"/>
</dbReference>
<evidence type="ECO:0000259" key="3">
    <source>
        <dbReference type="PROSITE" id="PS51737"/>
    </source>
</evidence>
<dbReference type="InterPro" id="IPR036162">
    <property type="entry name" value="Resolvase-like_N_sf"/>
</dbReference>
<dbReference type="EMBL" id="CVRS01000062">
    <property type="protein sequence ID" value="CRL35876.1"/>
    <property type="molecule type" value="Genomic_DNA"/>
</dbReference>
<name>A0A0M6WH23_9FIRM</name>
<evidence type="ECO:0000313" key="4">
    <source>
        <dbReference type="EMBL" id="CRL35876.1"/>
    </source>
</evidence>
<dbReference type="InterPro" id="IPR038109">
    <property type="entry name" value="DNA_bind_recomb_sf"/>
</dbReference>
<feature type="domain" description="Recombinase" evidence="3">
    <location>
        <begin position="194"/>
        <end position="335"/>
    </location>
</feature>
<evidence type="ECO:0000313" key="7">
    <source>
        <dbReference type="EMBL" id="RHE91859.1"/>
    </source>
</evidence>
<dbReference type="EMBL" id="QRTF01000006">
    <property type="protein sequence ID" value="RGQ52626.1"/>
    <property type="molecule type" value="Genomic_DNA"/>
</dbReference>
<dbReference type="RefSeq" id="WP_007889589.1">
    <property type="nucleotide sequence ID" value="NZ_JBKVAH010000001.1"/>
</dbReference>
<organism evidence="4 9">
    <name type="scientific">Roseburia inulinivorans</name>
    <dbReference type="NCBI Taxonomy" id="360807"/>
    <lineage>
        <taxon>Bacteria</taxon>
        <taxon>Bacillati</taxon>
        <taxon>Bacillota</taxon>
        <taxon>Clostridia</taxon>
        <taxon>Lachnospirales</taxon>
        <taxon>Lachnospiraceae</taxon>
        <taxon>Roseburia</taxon>
    </lineage>
</organism>
<dbReference type="Proteomes" id="UP000286271">
    <property type="component" value="Unassembled WGS sequence"/>
</dbReference>
<accession>A0A0M6WH23</accession>
<evidence type="ECO:0000313" key="13">
    <source>
        <dbReference type="Proteomes" id="UP000286271"/>
    </source>
</evidence>
<evidence type="ECO:0000313" key="12">
    <source>
        <dbReference type="Proteomes" id="UP000285820"/>
    </source>
</evidence>
<dbReference type="SUPFAM" id="SSF53041">
    <property type="entry name" value="Resolvase-like"/>
    <property type="match status" value="1"/>
</dbReference>
<dbReference type="Gene3D" id="3.90.1750.20">
    <property type="entry name" value="Putative Large Serine Recombinase, Chain B, Domain 2"/>
    <property type="match status" value="1"/>
</dbReference>
<dbReference type="InterPro" id="IPR050639">
    <property type="entry name" value="SSR_resolvase"/>
</dbReference>
<evidence type="ECO:0000313" key="5">
    <source>
        <dbReference type="EMBL" id="RGQ52626.1"/>
    </source>
</evidence>
<feature type="coiled-coil region" evidence="1">
    <location>
        <begin position="439"/>
        <end position="508"/>
    </location>
</feature>
<dbReference type="EMBL" id="QRHP01000001">
    <property type="protein sequence ID" value="RHF87400.1"/>
    <property type="molecule type" value="Genomic_DNA"/>
</dbReference>
<dbReference type="PANTHER" id="PTHR30461:SF23">
    <property type="entry name" value="DNA RECOMBINASE-RELATED"/>
    <property type="match status" value="1"/>
</dbReference>
<evidence type="ECO:0000313" key="9">
    <source>
        <dbReference type="Proteomes" id="UP000049828"/>
    </source>
</evidence>
<dbReference type="Gene3D" id="3.40.50.1390">
    <property type="entry name" value="Resolvase, N-terminal catalytic domain"/>
    <property type="match status" value="1"/>
</dbReference>
<feature type="domain" description="Resolvase/invertase-type recombinase catalytic" evidence="2">
    <location>
        <begin position="36"/>
        <end position="186"/>
    </location>
</feature>
<evidence type="ECO:0000313" key="6">
    <source>
        <dbReference type="EMBL" id="RGR70859.1"/>
    </source>
</evidence>
<evidence type="ECO:0000259" key="2">
    <source>
        <dbReference type="PROSITE" id="PS51736"/>
    </source>
</evidence>
<dbReference type="PROSITE" id="PS51736">
    <property type="entry name" value="RECOMBINASES_3"/>
    <property type="match status" value="1"/>
</dbReference>
<protein>
    <submittedName>
        <fullName evidence="4">Cassette chromosome recombinase B</fullName>
    </submittedName>
    <submittedName>
        <fullName evidence="5">Site-specific recombinase</fullName>
    </submittedName>
</protein>
<dbReference type="InterPro" id="IPR006119">
    <property type="entry name" value="Resolv_N"/>
</dbReference>
<dbReference type="PANTHER" id="PTHR30461">
    <property type="entry name" value="DNA-INVERTASE FROM LAMBDOID PROPHAGE"/>
    <property type="match status" value="1"/>
</dbReference>
<reference evidence="4" key="1">
    <citation type="submission" date="2015-05" db="EMBL/GenBank/DDBJ databases">
        <authorList>
            <person name="Wang D.B."/>
            <person name="Wang M."/>
        </authorList>
    </citation>
    <scope>NUCLEOTIDE SEQUENCE [LARGE SCALE GENOMIC DNA]</scope>
    <source>
        <strain evidence="4">L1-83</strain>
    </source>
</reference>
<keyword evidence="9" id="KW-1185">Reference proteome</keyword>
<dbReference type="Pfam" id="PF07508">
    <property type="entry name" value="Recombinase"/>
    <property type="match status" value="1"/>
</dbReference>
<dbReference type="GO" id="GO:0000150">
    <property type="term" value="F:DNA strand exchange activity"/>
    <property type="evidence" value="ECO:0007669"/>
    <property type="project" value="InterPro"/>
</dbReference>
<evidence type="ECO:0000313" key="11">
    <source>
        <dbReference type="Proteomes" id="UP000283738"/>
    </source>
</evidence>
<dbReference type="InterPro" id="IPR011109">
    <property type="entry name" value="DNA_bind_recombinase_dom"/>
</dbReference>
<dbReference type="GeneID" id="75164374"/>
<dbReference type="AlphaFoldDB" id="A0A0M6WH23"/>
<dbReference type="GO" id="GO:0003677">
    <property type="term" value="F:DNA binding"/>
    <property type="evidence" value="ECO:0007669"/>
    <property type="project" value="InterPro"/>
</dbReference>
<reference evidence="10 11" key="3">
    <citation type="submission" date="2018-08" db="EMBL/GenBank/DDBJ databases">
        <title>A genome reference for cultivated species of the human gut microbiota.</title>
        <authorList>
            <person name="Zou Y."/>
            <person name="Xue W."/>
            <person name="Luo G."/>
        </authorList>
    </citation>
    <scope>NUCLEOTIDE SEQUENCE [LARGE SCALE GENOMIC DNA]</scope>
    <source>
        <strain evidence="6 12">AF24-4</strain>
        <strain evidence="5 11">AF28-15</strain>
        <strain evidence="8 10">AM23-23AC</strain>
        <strain evidence="7 13">AM27-11</strain>
    </source>
</reference>
<dbReference type="SMART" id="SM00857">
    <property type="entry name" value="Resolvase"/>
    <property type="match status" value="1"/>
</dbReference>
<keyword evidence="1" id="KW-0175">Coiled coil</keyword>
<dbReference type="EMBL" id="QRUN01000002">
    <property type="protein sequence ID" value="RGR70859.1"/>
    <property type="molecule type" value="Genomic_DNA"/>
</dbReference>
<dbReference type="Proteomes" id="UP000283738">
    <property type="component" value="Unassembled WGS sequence"/>
</dbReference>
<evidence type="ECO:0000256" key="1">
    <source>
        <dbReference type="SAM" id="Coils"/>
    </source>
</evidence>
<dbReference type="Pfam" id="PF00239">
    <property type="entry name" value="Resolvase"/>
    <property type="match status" value="1"/>
</dbReference>
<dbReference type="Proteomes" id="UP000049828">
    <property type="component" value="Unassembled WGS sequence"/>
</dbReference>
<reference evidence="9" key="2">
    <citation type="submission" date="2015-05" db="EMBL/GenBank/DDBJ databases">
        <authorList>
            <consortium name="Pathogen Informatics"/>
        </authorList>
    </citation>
    <scope>NUCLEOTIDE SEQUENCE [LARGE SCALE GENOMIC DNA]</scope>
    <source>
        <strain evidence="9">L1-83</strain>
    </source>
</reference>
<dbReference type="Proteomes" id="UP000285820">
    <property type="component" value="Unassembled WGS sequence"/>
</dbReference>
<dbReference type="OrthoDB" id="9784557at2"/>
<dbReference type="Proteomes" id="UP000283701">
    <property type="component" value="Unassembled WGS sequence"/>
</dbReference>
<sequence>MARKSRKNMPVAVAEPTDNLTAKAVLSMDKEAKPYQVGIYARLSFESEANKERDTVDTQIAYIREFINSQDDMVEVEVYADISVTGTTFERPEFDRMIQDIRAGRINTVITRDLSRLGRNYVEAGNYIERVFPFLDVRYIAITDDFDTARPGTDLSVPLKNIVNEYYSKDLSKKVETGKHSIWAQGGFSEGTPPYGYYRATDGSRKLLIDEEVSDNVVRIFNIFLDGKGYAGIAKTLQNEGILSPPKYRFYKSGKIELAEKAREWHYSHVKEILQGEYYIGNIVHGKQRKALDTGRKNVKTDASTWQRIENVHEPIIDKDTFYKTRERMEHIKKKHLEASKPKADVPNKPDNILVYKTKCACCGGSVLIGRHHTYSEKFYYKCKNRRKLARLCENKYSYDYSEVMDSVFSVIRQHMSLCVEKTKFVQKMNSRKENVLQYDIYTKQIAKLQNDVRRITANKSGLYEDYREQLITAEELCQYQREYESRVNEIEAQITELLHRRSLYEKEFHIDEGWEETVNKYMAKRKLTKELVDAFVSEIVFYDGNIEVKLLYDDFLKELLKVAEEREVSSNG</sequence>